<evidence type="ECO:0008006" key="4">
    <source>
        <dbReference type="Google" id="ProtNLM"/>
    </source>
</evidence>
<dbReference type="PANTHER" id="PTHR33361">
    <property type="entry name" value="GLR0591 PROTEIN"/>
    <property type="match status" value="1"/>
</dbReference>
<dbReference type="PANTHER" id="PTHR33361:SF2">
    <property type="entry name" value="DUF885 DOMAIN-CONTAINING PROTEIN"/>
    <property type="match status" value="1"/>
</dbReference>
<dbReference type="EMBL" id="QFPJ01000044">
    <property type="protein sequence ID" value="PZQ20827.1"/>
    <property type="molecule type" value="Genomic_DNA"/>
</dbReference>
<proteinExistence type="predicted"/>
<sequence>METRRMRKTLLATTAALLAGMACISPLEAFATTGQAVQEPASPPDGQGNYDQLVALFTAFNRWRTPEAVDGVVDYSPPAVDKRRAELRAFQAKLPDFAVARWDRHQQVDYLAVRAQMDLADFTLNITKPWARDPGMYVDELQRLAYTELPIEGAERVKFRARLKAIPAYLAQARINLDSVAADYADLAIHSLSHGDGVGHGMPYRATEPEGLIGWFGDLHGRARTRQPALLPDIEAAQKAILGFRDWLVASRPAITAHAGVGKPAYDWFLTNVRLMPYDSDQVVTLAERELDRQWANYTTERHRNRNLPELQLPRSAAEYEAQLAGTDAKIRAWLRDEDIISIPDYIPATYQEVGFNAPWIVRPNGPMFWEQVQFRDASPDHLHATFPGHRFDGMTAKRVNHPIRSLISDSGRTEGWGFYLEETALQLGLFDDRPRTRELIYIFGLFRAARTIGDVKMQRNEMSVAQTMAFWKEWTPYLDDDVARVDAGIYIRRPPGYGMTYTIGAMQLQKLLVDRKRQLGDKFSIRDYHDYLMNTGRLPVSLLRYDLTGYDDEIKKLWRHESLTAHLGHTS</sequence>
<evidence type="ECO:0000256" key="1">
    <source>
        <dbReference type="SAM" id="SignalP"/>
    </source>
</evidence>
<gene>
    <name evidence="2" type="ORF">DI569_14065</name>
</gene>
<feature type="chain" id="PRO_5015954190" description="DUF885 domain-containing protein" evidence="1">
    <location>
        <begin position="32"/>
        <end position="572"/>
    </location>
</feature>
<reference evidence="2 3" key="1">
    <citation type="submission" date="2017-08" db="EMBL/GenBank/DDBJ databases">
        <title>Infants hospitalized years apart are colonized by the same room-sourced microbial strains.</title>
        <authorList>
            <person name="Brooks B."/>
            <person name="Olm M.R."/>
            <person name="Firek B.A."/>
            <person name="Baker R."/>
            <person name="Thomas B.C."/>
            <person name="Morowitz M.J."/>
            <person name="Banfield J.F."/>
        </authorList>
    </citation>
    <scope>NUCLEOTIDE SEQUENCE [LARGE SCALE GENOMIC DNA]</scope>
    <source>
        <strain evidence="2">S2_005_003_R2_47</strain>
    </source>
</reference>
<dbReference type="PROSITE" id="PS51257">
    <property type="entry name" value="PROKAR_LIPOPROTEIN"/>
    <property type="match status" value="1"/>
</dbReference>
<comment type="caution">
    <text evidence="2">The sequence shown here is derived from an EMBL/GenBank/DDBJ whole genome shotgun (WGS) entry which is preliminary data.</text>
</comment>
<accession>A0A2W5MLQ0</accession>
<dbReference type="InterPro" id="IPR010281">
    <property type="entry name" value="DUF885"/>
</dbReference>
<dbReference type="Pfam" id="PF05960">
    <property type="entry name" value="DUF885"/>
    <property type="match status" value="1"/>
</dbReference>
<dbReference type="Proteomes" id="UP000248597">
    <property type="component" value="Unassembled WGS sequence"/>
</dbReference>
<feature type="signal peptide" evidence="1">
    <location>
        <begin position="1"/>
        <end position="31"/>
    </location>
</feature>
<name>A0A2W5MLQ0_SPHMC</name>
<evidence type="ECO:0000313" key="2">
    <source>
        <dbReference type="EMBL" id="PZQ20827.1"/>
    </source>
</evidence>
<keyword evidence="1" id="KW-0732">Signal</keyword>
<dbReference type="AlphaFoldDB" id="A0A2W5MLQ0"/>
<protein>
    <recommendedName>
        <fullName evidence="4">DUF885 domain-containing protein</fullName>
    </recommendedName>
</protein>
<organism evidence="2 3">
    <name type="scientific">Sphingopyxis macrogoltabida</name>
    <name type="common">Sphingomonas macrogoltabidus</name>
    <dbReference type="NCBI Taxonomy" id="33050"/>
    <lineage>
        <taxon>Bacteria</taxon>
        <taxon>Pseudomonadati</taxon>
        <taxon>Pseudomonadota</taxon>
        <taxon>Alphaproteobacteria</taxon>
        <taxon>Sphingomonadales</taxon>
        <taxon>Sphingomonadaceae</taxon>
        <taxon>Sphingopyxis</taxon>
    </lineage>
</organism>
<evidence type="ECO:0000313" key="3">
    <source>
        <dbReference type="Proteomes" id="UP000248597"/>
    </source>
</evidence>